<protein>
    <submittedName>
        <fullName evidence="1">Uncharacterized protein</fullName>
    </submittedName>
</protein>
<evidence type="ECO:0000313" key="2">
    <source>
        <dbReference type="Proteomes" id="UP000681967"/>
    </source>
</evidence>
<evidence type="ECO:0000313" key="1">
    <source>
        <dbReference type="EMBL" id="CAF4435784.1"/>
    </source>
</evidence>
<organism evidence="1 2">
    <name type="scientific">Rotaria magnacalcarata</name>
    <dbReference type="NCBI Taxonomy" id="392030"/>
    <lineage>
        <taxon>Eukaryota</taxon>
        <taxon>Metazoa</taxon>
        <taxon>Spiralia</taxon>
        <taxon>Gnathifera</taxon>
        <taxon>Rotifera</taxon>
        <taxon>Eurotatoria</taxon>
        <taxon>Bdelloidea</taxon>
        <taxon>Philodinida</taxon>
        <taxon>Philodinidae</taxon>
        <taxon>Rotaria</taxon>
    </lineage>
</organism>
<sequence length="70" mass="7593">MYSILKCICGTKIEEQNQIGTISSAMNYLSLPGQTASTNKPRVQVALAPKHGLMDWIRKTSNTPNLSGAN</sequence>
<proteinExistence type="predicted"/>
<name>A0A8S2WK52_9BILA</name>
<comment type="caution">
    <text evidence="1">The sequence shown here is derived from an EMBL/GenBank/DDBJ whole genome shotgun (WGS) entry which is preliminary data.</text>
</comment>
<gene>
    <name evidence="1" type="ORF">BYL167_LOCUS33092</name>
</gene>
<dbReference type="Proteomes" id="UP000681967">
    <property type="component" value="Unassembled WGS sequence"/>
</dbReference>
<reference evidence="1" key="1">
    <citation type="submission" date="2021-02" db="EMBL/GenBank/DDBJ databases">
        <authorList>
            <person name="Nowell W R."/>
        </authorList>
    </citation>
    <scope>NUCLEOTIDE SEQUENCE</scope>
</reference>
<dbReference type="EMBL" id="CAJOBH010063295">
    <property type="protein sequence ID" value="CAF4435784.1"/>
    <property type="molecule type" value="Genomic_DNA"/>
</dbReference>
<accession>A0A8S2WK52</accession>
<dbReference type="AlphaFoldDB" id="A0A8S2WK52"/>
<feature type="non-terminal residue" evidence="1">
    <location>
        <position position="1"/>
    </location>
</feature>